<proteinExistence type="predicted"/>
<keyword evidence="2" id="KW-0833">Ubl conjugation pathway</keyword>
<reference evidence="5 6" key="1">
    <citation type="journal article" date="2018" name="Sci. Rep.">
        <title>Genomic signatures of local adaptation to the degree of environmental predictability in rotifers.</title>
        <authorList>
            <person name="Franch-Gras L."/>
            <person name="Hahn C."/>
            <person name="Garcia-Roger E.M."/>
            <person name="Carmona M.J."/>
            <person name="Serra M."/>
            <person name="Gomez A."/>
        </authorList>
    </citation>
    <scope>NUCLEOTIDE SEQUENCE [LARGE SCALE GENOMIC DNA]</scope>
    <source>
        <strain evidence="5">HYR1</strain>
    </source>
</reference>
<name>A0A3M7P893_BRAPC</name>
<dbReference type="OrthoDB" id="289038at2759"/>
<dbReference type="STRING" id="10195.A0A3M7P893"/>
<comment type="caution">
    <text evidence="5">The sequence shown here is derived from an EMBL/GenBank/DDBJ whole genome shotgun (WGS) entry which is preliminary data.</text>
</comment>
<feature type="domain" description="UBP34/UBP24/USP9X/USP9Y-like ARM repeat region" evidence="4">
    <location>
        <begin position="30"/>
        <end position="122"/>
    </location>
</feature>
<evidence type="ECO:0000259" key="4">
    <source>
        <dbReference type="Pfam" id="PF25010"/>
    </source>
</evidence>
<accession>A0A3M7P893</accession>
<dbReference type="EMBL" id="REGN01012699">
    <property type="protein sequence ID" value="RMZ94967.1"/>
    <property type="molecule type" value="Genomic_DNA"/>
</dbReference>
<evidence type="ECO:0000256" key="1">
    <source>
        <dbReference type="ARBA" id="ARBA00022670"/>
    </source>
</evidence>
<dbReference type="GO" id="GO:0008233">
    <property type="term" value="F:peptidase activity"/>
    <property type="evidence" value="ECO:0007669"/>
    <property type="project" value="UniProtKB-KW"/>
</dbReference>
<keyword evidence="1" id="KW-0645">Protease</keyword>
<dbReference type="Pfam" id="PF25010">
    <property type="entry name" value="ARM_UBP24_USP9X-Y"/>
    <property type="match status" value="1"/>
</dbReference>
<protein>
    <submittedName>
        <fullName evidence="5">Putative ubiquitin carboxyl-terminal hydrolase FAF-X</fullName>
    </submittedName>
</protein>
<evidence type="ECO:0000313" key="5">
    <source>
        <dbReference type="EMBL" id="RMZ94967.1"/>
    </source>
</evidence>
<evidence type="ECO:0000256" key="2">
    <source>
        <dbReference type="ARBA" id="ARBA00022786"/>
    </source>
</evidence>
<gene>
    <name evidence="5" type="ORF">BpHYR1_020995</name>
</gene>
<sequence length="167" mass="19669">NRFLMNTRDRLQLGTIRKSVLVLHKLNLYFMEKSYETLNADLILTDGRFNHTTQIQERLNFLKYLLKEGQLLLCSAQAEIIWKCLAQNSVFESDREICFKWFSKLMTDDPDMEPDMNKKFFTLSYSLIVELNVLSDSSAINYVFTENLDLIGLDYLWKIVTFANEDI</sequence>
<feature type="non-terminal residue" evidence="5">
    <location>
        <position position="167"/>
    </location>
</feature>
<dbReference type="AlphaFoldDB" id="A0A3M7P893"/>
<evidence type="ECO:0000313" key="6">
    <source>
        <dbReference type="Proteomes" id="UP000276133"/>
    </source>
</evidence>
<keyword evidence="3 5" id="KW-0378">Hydrolase</keyword>
<keyword evidence="6" id="KW-1185">Reference proteome</keyword>
<dbReference type="InterPro" id="IPR056850">
    <property type="entry name" value="ARM_UBP34_24_USP9X_Y"/>
</dbReference>
<feature type="non-terminal residue" evidence="5">
    <location>
        <position position="1"/>
    </location>
</feature>
<dbReference type="Proteomes" id="UP000276133">
    <property type="component" value="Unassembled WGS sequence"/>
</dbReference>
<organism evidence="5 6">
    <name type="scientific">Brachionus plicatilis</name>
    <name type="common">Marine rotifer</name>
    <name type="synonym">Brachionus muelleri</name>
    <dbReference type="NCBI Taxonomy" id="10195"/>
    <lineage>
        <taxon>Eukaryota</taxon>
        <taxon>Metazoa</taxon>
        <taxon>Spiralia</taxon>
        <taxon>Gnathifera</taxon>
        <taxon>Rotifera</taxon>
        <taxon>Eurotatoria</taxon>
        <taxon>Monogononta</taxon>
        <taxon>Pseudotrocha</taxon>
        <taxon>Ploima</taxon>
        <taxon>Brachionidae</taxon>
        <taxon>Brachionus</taxon>
    </lineage>
</organism>
<evidence type="ECO:0000256" key="3">
    <source>
        <dbReference type="ARBA" id="ARBA00022801"/>
    </source>
</evidence>
<dbReference type="GO" id="GO:0006508">
    <property type="term" value="P:proteolysis"/>
    <property type="evidence" value="ECO:0007669"/>
    <property type="project" value="UniProtKB-KW"/>
</dbReference>